<dbReference type="NCBIfam" id="NF001937">
    <property type="entry name" value="PRK00714.1-4"/>
    <property type="match status" value="1"/>
</dbReference>
<dbReference type="InterPro" id="IPR020476">
    <property type="entry name" value="Nudix_hydrolase"/>
</dbReference>
<dbReference type="AlphaFoldDB" id="A0A1M5MMY9"/>
<name>A0A1M5MMY9_9GAMM</name>
<protein>
    <recommendedName>
        <fullName evidence="4">RNA pyrophosphohydrolase</fullName>
        <ecNumber evidence="4">3.6.1.-</ecNumber>
    </recommendedName>
    <alternativeName>
        <fullName evidence="4">(Di)nucleoside polyphosphate hydrolase</fullName>
    </alternativeName>
</protein>
<dbReference type="SUPFAM" id="SSF55811">
    <property type="entry name" value="Nudix"/>
    <property type="match status" value="1"/>
</dbReference>
<comment type="function">
    <text evidence="4">Accelerates the degradation of transcripts by removing pyrophosphate from the 5'-end of triphosphorylated RNA, leading to a more labile monophosphorylated state that can stimulate subsequent ribonuclease cleavage.</text>
</comment>
<dbReference type="EC" id="3.6.1.-" evidence="4"/>
<dbReference type="STRING" id="490188.SAMN04488068_1348"/>
<evidence type="ECO:0000256" key="1">
    <source>
        <dbReference type="ARBA" id="ARBA00001936"/>
    </source>
</evidence>
<dbReference type="EMBL" id="FQWZ01000003">
    <property type="protein sequence ID" value="SHG78547.1"/>
    <property type="molecule type" value="Genomic_DNA"/>
</dbReference>
<dbReference type="Pfam" id="PF00293">
    <property type="entry name" value="NUDIX"/>
    <property type="match status" value="1"/>
</dbReference>
<dbReference type="HAMAP" id="MF_00298">
    <property type="entry name" value="Nudix_RppH"/>
    <property type="match status" value="1"/>
</dbReference>
<dbReference type="Proteomes" id="UP000199758">
    <property type="component" value="Unassembled WGS sequence"/>
</dbReference>
<proteinExistence type="inferred from homology"/>
<evidence type="ECO:0000313" key="6">
    <source>
        <dbReference type="EMBL" id="SHG78547.1"/>
    </source>
</evidence>
<dbReference type="NCBIfam" id="NF001938">
    <property type="entry name" value="PRK00714.1-5"/>
    <property type="match status" value="1"/>
</dbReference>
<dbReference type="InterPro" id="IPR020084">
    <property type="entry name" value="NUDIX_hydrolase_CS"/>
</dbReference>
<dbReference type="PROSITE" id="PS00893">
    <property type="entry name" value="NUDIX_BOX"/>
    <property type="match status" value="1"/>
</dbReference>
<sequence length="190" mass="21502">MPLLAALWKNPAQPIARSIHVIDSDGYRPNVGIILANPAGQVLWAKRIGQDAWQFPQGGIQRGEAPRDALLRELHEELGLTADDVEIVAVTQGWLRYQLPKRYLRQGRGRVCIGQKQKWFLLRLLCSEDRVHFDASPTPEFDGWRWIDWWTPAEQVIEFKREVYRRALTELADAAGVPLPLVASSLGTAS</sequence>
<accession>A0A1M5MMY9</accession>
<keyword evidence="3 4" id="KW-0378">Hydrolase</keyword>
<dbReference type="FunFam" id="3.90.79.10:FF:000001">
    <property type="entry name" value="RNA pyrophosphohydrolase"/>
    <property type="match status" value="1"/>
</dbReference>
<organism evidence="6 7">
    <name type="scientific">Hydrocarboniphaga daqingensis</name>
    <dbReference type="NCBI Taxonomy" id="490188"/>
    <lineage>
        <taxon>Bacteria</taxon>
        <taxon>Pseudomonadati</taxon>
        <taxon>Pseudomonadota</taxon>
        <taxon>Gammaproteobacteria</taxon>
        <taxon>Nevskiales</taxon>
        <taxon>Nevskiaceae</taxon>
        <taxon>Hydrocarboniphaga</taxon>
    </lineage>
</organism>
<feature type="short sequence motif" description="Nudix box" evidence="4">
    <location>
        <begin position="58"/>
        <end position="79"/>
    </location>
</feature>
<dbReference type="InterPro" id="IPR000086">
    <property type="entry name" value="NUDIX_hydrolase_dom"/>
</dbReference>
<reference evidence="6 7" key="1">
    <citation type="submission" date="2016-11" db="EMBL/GenBank/DDBJ databases">
        <authorList>
            <person name="Jaros S."/>
            <person name="Januszkiewicz K."/>
            <person name="Wedrychowicz H."/>
        </authorList>
    </citation>
    <scope>NUCLEOTIDE SEQUENCE [LARGE SCALE GENOMIC DNA]</scope>
    <source>
        <strain evidence="6 7">CGMCC 1.7049</strain>
    </source>
</reference>
<gene>
    <name evidence="4" type="primary">rppH</name>
    <name evidence="4" type="synonym">nudH</name>
    <name evidence="6" type="ORF">SAMN04488068_1348</name>
</gene>
<comment type="cofactor">
    <cofactor evidence="1">
        <name>Mn(2+)</name>
        <dbReference type="ChEBI" id="CHEBI:29035"/>
    </cofactor>
</comment>
<dbReference type="GO" id="GO:0034353">
    <property type="term" value="F:mRNA 5'-diphosphatase activity"/>
    <property type="evidence" value="ECO:0007669"/>
    <property type="project" value="UniProtKB-ARBA"/>
</dbReference>
<dbReference type="InterPro" id="IPR015797">
    <property type="entry name" value="NUDIX_hydrolase-like_dom_sf"/>
</dbReference>
<comment type="cofactor">
    <cofactor evidence="4">
        <name>a divalent metal cation</name>
        <dbReference type="ChEBI" id="CHEBI:60240"/>
    </cofactor>
</comment>
<dbReference type="InterPro" id="IPR022927">
    <property type="entry name" value="RppH"/>
</dbReference>
<comment type="similarity">
    <text evidence="4">Belongs to the Nudix hydrolase family. RppH subfamily.</text>
</comment>
<keyword evidence="7" id="KW-1185">Reference proteome</keyword>
<evidence type="ECO:0000256" key="4">
    <source>
        <dbReference type="HAMAP-Rule" id="MF_00298"/>
    </source>
</evidence>
<evidence type="ECO:0000313" key="7">
    <source>
        <dbReference type="Proteomes" id="UP000199758"/>
    </source>
</evidence>
<dbReference type="CDD" id="cd03671">
    <property type="entry name" value="NUDIX_Ap4A_hydrolase_plant_like"/>
    <property type="match status" value="1"/>
</dbReference>
<feature type="domain" description="Nudix hydrolase" evidence="5">
    <location>
        <begin position="26"/>
        <end position="169"/>
    </location>
</feature>
<dbReference type="Gene3D" id="3.90.79.10">
    <property type="entry name" value="Nucleoside Triphosphate Pyrophosphohydrolase"/>
    <property type="match status" value="1"/>
</dbReference>
<dbReference type="PANTHER" id="PTHR43046:SF14">
    <property type="entry name" value="MUTT_NUDIX FAMILY PROTEIN"/>
    <property type="match status" value="1"/>
</dbReference>
<dbReference type="PROSITE" id="PS51462">
    <property type="entry name" value="NUDIX"/>
    <property type="match status" value="1"/>
</dbReference>
<evidence type="ECO:0000256" key="2">
    <source>
        <dbReference type="ARBA" id="ARBA00001946"/>
    </source>
</evidence>
<evidence type="ECO:0000259" key="5">
    <source>
        <dbReference type="PROSITE" id="PS51462"/>
    </source>
</evidence>
<dbReference type="PANTHER" id="PTHR43046">
    <property type="entry name" value="GDP-MANNOSE MANNOSYL HYDROLASE"/>
    <property type="match status" value="1"/>
</dbReference>
<comment type="cofactor">
    <cofactor evidence="2">
        <name>Mg(2+)</name>
        <dbReference type="ChEBI" id="CHEBI:18420"/>
    </cofactor>
</comment>
<evidence type="ECO:0000256" key="3">
    <source>
        <dbReference type="ARBA" id="ARBA00022801"/>
    </source>
</evidence>
<dbReference type="PRINTS" id="PR00502">
    <property type="entry name" value="NUDIXFAMILY"/>
</dbReference>